<evidence type="ECO:0000256" key="3">
    <source>
        <dbReference type="ARBA" id="ARBA00022741"/>
    </source>
</evidence>
<protein>
    <submittedName>
        <fullName evidence="6">ABC transporter related protein</fullName>
    </submittedName>
</protein>
<proteinExistence type="inferred from homology"/>
<evidence type="ECO:0000256" key="4">
    <source>
        <dbReference type="ARBA" id="ARBA00022840"/>
    </source>
</evidence>
<dbReference type="PANTHER" id="PTHR43335">
    <property type="entry name" value="ABC TRANSPORTER, ATP-BINDING PROTEIN"/>
    <property type="match status" value="1"/>
</dbReference>
<dbReference type="InterPro" id="IPR003439">
    <property type="entry name" value="ABC_transporter-like_ATP-bd"/>
</dbReference>
<evidence type="ECO:0000256" key="1">
    <source>
        <dbReference type="ARBA" id="ARBA00005417"/>
    </source>
</evidence>
<evidence type="ECO:0000313" key="7">
    <source>
        <dbReference type="Proteomes" id="UP000002247"/>
    </source>
</evidence>
<dbReference type="InterPro" id="IPR027417">
    <property type="entry name" value="P-loop_NTPase"/>
</dbReference>
<reference evidence="6 7" key="1">
    <citation type="journal article" date="2010" name="Stand. Genomic Sci.">
        <title>Complete genome sequence of Segniliparus rotundus type strain (CDC 1076).</title>
        <authorList>
            <person name="Sikorski J."/>
            <person name="Lapidus A."/>
            <person name="Copeland A."/>
            <person name="Misra M."/>
            <person name="Glavina Del Rio T."/>
            <person name="Nolan M."/>
            <person name="Lucas S."/>
            <person name="Chen F."/>
            <person name="Tice H."/>
            <person name="Cheng J.F."/>
            <person name="Jando M."/>
            <person name="Schneider S."/>
            <person name="Bruce D."/>
            <person name="Goodwin L."/>
            <person name="Pitluck S."/>
            <person name="Liolios K."/>
            <person name="Mikhailova N."/>
            <person name="Pati A."/>
            <person name="Ivanova N."/>
            <person name="Mavromatis K."/>
            <person name="Chen A."/>
            <person name="Palaniappan K."/>
            <person name="Chertkov O."/>
            <person name="Land M."/>
            <person name="Hauser L."/>
            <person name="Chang Y.J."/>
            <person name="Jeffries C.D."/>
            <person name="Brettin T."/>
            <person name="Detter J.C."/>
            <person name="Han C."/>
            <person name="Rohde M."/>
            <person name="Goker M."/>
            <person name="Bristow J."/>
            <person name="Eisen J.A."/>
            <person name="Markowitz V."/>
            <person name="Hugenholtz P."/>
            <person name="Kyrpides N.C."/>
            <person name="Klenk H.P."/>
        </authorList>
    </citation>
    <scope>NUCLEOTIDE SEQUENCE [LARGE SCALE GENOMIC DNA]</scope>
    <source>
        <strain evidence="7">ATCC BAA-972 / CDC 1076 / CIP 108378 / DSM 44985 / JCM 13578</strain>
    </source>
</reference>
<dbReference type="SUPFAM" id="SSF52540">
    <property type="entry name" value="P-loop containing nucleoside triphosphate hydrolases"/>
    <property type="match status" value="1"/>
</dbReference>
<keyword evidence="7" id="KW-1185">Reference proteome</keyword>
<dbReference type="GO" id="GO:0016887">
    <property type="term" value="F:ATP hydrolysis activity"/>
    <property type="evidence" value="ECO:0007669"/>
    <property type="project" value="InterPro"/>
</dbReference>
<evidence type="ECO:0000313" key="6">
    <source>
        <dbReference type="EMBL" id="ADG97899.1"/>
    </source>
</evidence>
<keyword evidence="3" id="KW-0547">Nucleotide-binding</keyword>
<dbReference type="HOGENOM" id="CLU_000604_1_2_11"/>
<evidence type="ECO:0000256" key="2">
    <source>
        <dbReference type="ARBA" id="ARBA00022448"/>
    </source>
</evidence>
<dbReference type="PROSITE" id="PS50893">
    <property type="entry name" value="ABC_TRANSPORTER_2"/>
    <property type="match status" value="1"/>
</dbReference>
<dbReference type="InterPro" id="IPR017871">
    <property type="entry name" value="ABC_transporter-like_CS"/>
</dbReference>
<organism evidence="6 7">
    <name type="scientific">Segniliparus rotundus (strain ATCC BAA-972 / CDC 1076 / CIP 108378 / DSM 44985 / JCM 13578)</name>
    <dbReference type="NCBI Taxonomy" id="640132"/>
    <lineage>
        <taxon>Bacteria</taxon>
        <taxon>Bacillati</taxon>
        <taxon>Actinomycetota</taxon>
        <taxon>Actinomycetes</taxon>
        <taxon>Mycobacteriales</taxon>
        <taxon>Segniliparaceae</taxon>
        <taxon>Segniliparus</taxon>
    </lineage>
</organism>
<dbReference type="Proteomes" id="UP000002247">
    <property type="component" value="Chromosome"/>
</dbReference>
<dbReference type="STRING" id="640132.Srot_1436"/>
<sequence>MRDRGAAAAESATAPAVEVRGFTKSFRGSTVVSDLSFRVRPAAVTGFLGPNGSGKSTTLRAILGLVRPDAGQILVEGSPLRTSPNPGKLIAGVLDASGMHPNRKAIDHLKMYCAAIGVPDSTATDVLETVGLSSAAAQRPRTYSLGMRQRLAIATALLGNPRILVLDEPANGLDPAGLSWLRGFLRAFAKAGGSALMSSHLLREVEHTIDHLVVISKGKVVFEGSLERLRGAHATRTYVASADPAALGAALREHGATSAEPTSDGRLLVTGVNRERIAEIAETAGVPLFGQADDSIGLDQLYTALVTPQYVAREVPG</sequence>
<evidence type="ECO:0000259" key="5">
    <source>
        <dbReference type="PROSITE" id="PS50893"/>
    </source>
</evidence>
<keyword evidence="4" id="KW-0067">ATP-binding</keyword>
<keyword evidence="2" id="KW-0813">Transport</keyword>
<dbReference type="PROSITE" id="PS00211">
    <property type="entry name" value="ABC_TRANSPORTER_1"/>
    <property type="match status" value="1"/>
</dbReference>
<dbReference type="KEGG" id="srt:Srot_1436"/>
<dbReference type="Pfam" id="PF00005">
    <property type="entry name" value="ABC_tran"/>
    <property type="match status" value="1"/>
</dbReference>
<name>D6Z7G9_SEGRD</name>
<feature type="domain" description="ABC transporter" evidence="5">
    <location>
        <begin position="17"/>
        <end position="242"/>
    </location>
</feature>
<dbReference type="PANTHER" id="PTHR43335:SF4">
    <property type="entry name" value="ABC TRANSPORTER, ATP-BINDING PROTEIN"/>
    <property type="match status" value="1"/>
</dbReference>
<dbReference type="eggNOG" id="COG1131">
    <property type="taxonomic scope" value="Bacteria"/>
</dbReference>
<gene>
    <name evidence="6" type="ordered locus">Srot_1436</name>
</gene>
<dbReference type="AlphaFoldDB" id="D6Z7G9"/>
<dbReference type="SMART" id="SM00382">
    <property type="entry name" value="AAA"/>
    <property type="match status" value="1"/>
</dbReference>
<dbReference type="EMBL" id="CP001958">
    <property type="protein sequence ID" value="ADG97899.1"/>
    <property type="molecule type" value="Genomic_DNA"/>
</dbReference>
<dbReference type="InterPro" id="IPR003593">
    <property type="entry name" value="AAA+_ATPase"/>
</dbReference>
<dbReference type="Gene3D" id="3.40.50.300">
    <property type="entry name" value="P-loop containing nucleotide triphosphate hydrolases"/>
    <property type="match status" value="1"/>
</dbReference>
<comment type="similarity">
    <text evidence="1">Belongs to the ABC transporter superfamily.</text>
</comment>
<accession>D6Z7G9</accession>
<dbReference type="GO" id="GO:0005524">
    <property type="term" value="F:ATP binding"/>
    <property type="evidence" value="ECO:0007669"/>
    <property type="project" value="UniProtKB-KW"/>
</dbReference>